<dbReference type="InterPro" id="IPR037221">
    <property type="entry name" value="H-type_lectin_dom_sf"/>
</dbReference>
<dbReference type="Gene3D" id="3.40.390.10">
    <property type="entry name" value="Collagenase (Catalytic Domain)"/>
    <property type="match status" value="1"/>
</dbReference>
<dbReference type="Pfam" id="PF09458">
    <property type="entry name" value="H_lectin"/>
    <property type="match status" value="3"/>
</dbReference>
<dbReference type="InterPro" id="IPR019019">
    <property type="entry name" value="H-type_lectin_domain"/>
</dbReference>
<feature type="non-terminal residue" evidence="2">
    <location>
        <position position="1"/>
    </location>
</feature>
<dbReference type="InterPro" id="IPR052487">
    <property type="entry name" value="Galactose-binding_lectin"/>
</dbReference>
<dbReference type="GO" id="GO:0070492">
    <property type="term" value="F:oligosaccharide binding"/>
    <property type="evidence" value="ECO:0007669"/>
    <property type="project" value="TreeGrafter"/>
</dbReference>
<dbReference type="PANTHER" id="PTHR46938">
    <property type="entry name" value="DISCOIDIN-1 SUBUNIT A-RELATED-RELATED"/>
    <property type="match status" value="1"/>
</dbReference>
<evidence type="ECO:0000259" key="1">
    <source>
        <dbReference type="SMART" id="SM00235"/>
    </source>
</evidence>
<protein>
    <submittedName>
        <fullName evidence="2">Zincin</fullName>
    </submittedName>
</protein>
<evidence type="ECO:0000313" key="2">
    <source>
        <dbReference type="EMBL" id="KZV90877.1"/>
    </source>
</evidence>
<dbReference type="GO" id="GO:0008270">
    <property type="term" value="F:zinc ion binding"/>
    <property type="evidence" value="ECO:0007669"/>
    <property type="project" value="InterPro"/>
</dbReference>
<dbReference type="GO" id="GO:0046871">
    <property type="term" value="F:N-acetylgalactosamine binding"/>
    <property type="evidence" value="ECO:0007669"/>
    <property type="project" value="TreeGrafter"/>
</dbReference>
<dbReference type="SUPFAM" id="SSF55486">
    <property type="entry name" value="Metalloproteases ('zincins'), catalytic domain"/>
    <property type="match status" value="1"/>
</dbReference>
<evidence type="ECO:0000313" key="3">
    <source>
        <dbReference type="Proteomes" id="UP000077266"/>
    </source>
</evidence>
<feature type="domain" description="Peptidase metallopeptidase" evidence="1">
    <location>
        <begin position="47"/>
        <end position="190"/>
    </location>
</feature>
<dbReference type="SMART" id="SM00235">
    <property type="entry name" value="ZnMc"/>
    <property type="match status" value="1"/>
</dbReference>
<dbReference type="CDD" id="cd04327">
    <property type="entry name" value="ZnMc_MMP_like_3"/>
    <property type="match status" value="1"/>
</dbReference>
<proteinExistence type="predicted"/>
<dbReference type="AlphaFoldDB" id="A0A165GQZ6"/>
<dbReference type="OrthoDB" id="5419324at2759"/>
<accession>A0A165GQZ6</accession>
<gene>
    <name evidence="2" type="ORF">EXIGLDRAFT_719901</name>
</gene>
<dbReference type="Proteomes" id="UP000077266">
    <property type="component" value="Unassembled WGS sequence"/>
</dbReference>
<dbReference type="SUPFAM" id="SSF141086">
    <property type="entry name" value="Agglutinin HPA-like"/>
    <property type="match status" value="3"/>
</dbReference>
<dbReference type="GO" id="GO:0030247">
    <property type="term" value="F:polysaccharide binding"/>
    <property type="evidence" value="ECO:0007669"/>
    <property type="project" value="TreeGrafter"/>
</dbReference>
<organism evidence="2 3">
    <name type="scientific">Exidia glandulosa HHB12029</name>
    <dbReference type="NCBI Taxonomy" id="1314781"/>
    <lineage>
        <taxon>Eukaryota</taxon>
        <taxon>Fungi</taxon>
        <taxon>Dikarya</taxon>
        <taxon>Basidiomycota</taxon>
        <taxon>Agaricomycotina</taxon>
        <taxon>Agaricomycetes</taxon>
        <taxon>Auriculariales</taxon>
        <taxon>Exidiaceae</taxon>
        <taxon>Exidia</taxon>
    </lineage>
</organism>
<dbReference type="GO" id="GO:0098636">
    <property type="term" value="C:protein complex involved in cell adhesion"/>
    <property type="evidence" value="ECO:0007669"/>
    <property type="project" value="TreeGrafter"/>
</dbReference>
<dbReference type="InParanoid" id="A0A165GQZ6"/>
<dbReference type="GO" id="GO:0008237">
    <property type="term" value="F:metallopeptidase activity"/>
    <property type="evidence" value="ECO:0007669"/>
    <property type="project" value="InterPro"/>
</dbReference>
<sequence length="527" mass="58196">MSLNHLCTQMPAQDRAQADMLAVQENSYNGHQVTAGFTGPPRGAIPVKKMWRNGRTLRVKILNGSSKVRSKIQQYANAWTPYMNLKLEFVPSGQAEIRVTIDVSNASWSYVGTDALAADPNSQTMNFGWLTDNTSEIEFSRVITHEFGHALGCIHEHQSPAADIPWDKPAVYAYYQKTQDWTEAQVDQNIFEHFNDSTTQFSAFDPRSIILYAIPASLTTNRLSVGWNTELSATDQSFISSAYPATIAADVAYFNTMEVRPWDKPAKEAMKSQHLAGTGDAAPTLALGLNCLDVGNNANLRVNAFADNVSASSADVHIDTWADTTLYAAAVTWFTVPAGNSDFQTGSFCTEDDHAWDHPQQKTARQITFTRPYAAPPKVIVWLCRLDLDRSTNYRVTATGTDVTTTGFTLHLDTWADTKLYSATASWIAYPANRANITSGTYSITDVRPWDKPQSVNAGRIQFPSGCFQDGHTPQVFHAFNSLDVDRKANVRVKLGADNVGKDGFDWHIDSWADTVLYSAGVSYIAV</sequence>
<reference evidence="2 3" key="1">
    <citation type="journal article" date="2016" name="Mol. Biol. Evol.">
        <title>Comparative Genomics of Early-Diverging Mushroom-Forming Fungi Provides Insights into the Origins of Lignocellulose Decay Capabilities.</title>
        <authorList>
            <person name="Nagy L.G."/>
            <person name="Riley R."/>
            <person name="Tritt A."/>
            <person name="Adam C."/>
            <person name="Daum C."/>
            <person name="Floudas D."/>
            <person name="Sun H."/>
            <person name="Yadav J.S."/>
            <person name="Pangilinan J."/>
            <person name="Larsson K.H."/>
            <person name="Matsuura K."/>
            <person name="Barry K."/>
            <person name="Labutti K."/>
            <person name="Kuo R."/>
            <person name="Ohm R.A."/>
            <person name="Bhattacharya S.S."/>
            <person name="Shirouzu T."/>
            <person name="Yoshinaga Y."/>
            <person name="Martin F.M."/>
            <person name="Grigoriev I.V."/>
            <person name="Hibbett D.S."/>
        </authorList>
    </citation>
    <scope>NUCLEOTIDE SEQUENCE [LARGE SCALE GENOMIC DNA]</scope>
    <source>
        <strain evidence="2 3">HHB12029</strain>
    </source>
</reference>
<name>A0A165GQZ6_EXIGL</name>
<dbReference type="EMBL" id="KV426039">
    <property type="protein sequence ID" value="KZV90877.1"/>
    <property type="molecule type" value="Genomic_DNA"/>
</dbReference>
<keyword evidence="3" id="KW-1185">Reference proteome</keyword>
<dbReference type="GO" id="GO:0006508">
    <property type="term" value="P:proteolysis"/>
    <property type="evidence" value="ECO:0007669"/>
    <property type="project" value="InterPro"/>
</dbReference>
<dbReference type="InterPro" id="IPR024079">
    <property type="entry name" value="MetalloPept_cat_dom_sf"/>
</dbReference>
<dbReference type="InterPro" id="IPR006026">
    <property type="entry name" value="Peptidase_Metallo"/>
</dbReference>
<dbReference type="Gene3D" id="2.60.40.2080">
    <property type="match status" value="3"/>
</dbReference>
<dbReference type="GO" id="GO:0098609">
    <property type="term" value="P:cell-cell adhesion"/>
    <property type="evidence" value="ECO:0007669"/>
    <property type="project" value="TreeGrafter"/>
</dbReference>
<dbReference type="GO" id="GO:0009986">
    <property type="term" value="C:cell surface"/>
    <property type="evidence" value="ECO:0007669"/>
    <property type="project" value="TreeGrafter"/>
</dbReference>
<dbReference type="STRING" id="1314781.A0A165GQZ6"/>